<dbReference type="Gene3D" id="3.30.470.20">
    <property type="entry name" value="ATP-grasp fold, B domain"/>
    <property type="match status" value="1"/>
</dbReference>
<sequence length="319" mass="36500">MTLKIGILVGRENTWPPAFIEEVNRRNAGVVAEFVKLSGTYMAEEPRYAVIVDRISHEVPYYRTFLKTAAIGGTHVVNNPFWWSADEKFTGATIATRLGVAHPRTVALPSHSYIPAIHPVESLRNLEPRIPWEQHVEYVGGFPLILKPHAGGGFKQVYKVYDMQGLWAAYNESGTECMMMQEFIHWEKYVRCLVIGREHVLVMKFDVSAPYPHRYFDEPDYLTPEEHERVVRDALTLCRALGYDMNTVEFAIKDGVPYAIDFTNPAPDMDYWSLKEKFFRWAVTKMADMCIAKALSGPATLDEIHWSRLLNPRDAVMKG</sequence>
<dbReference type="GO" id="GO:0046872">
    <property type="term" value="F:metal ion binding"/>
    <property type="evidence" value="ECO:0007669"/>
    <property type="project" value="InterPro"/>
</dbReference>
<dbReference type="PROSITE" id="PS50975">
    <property type="entry name" value="ATP_GRASP"/>
    <property type="match status" value="1"/>
</dbReference>
<dbReference type="GO" id="GO:0018169">
    <property type="term" value="F:ribosomal S6-glutamic acid ligase activity"/>
    <property type="evidence" value="ECO:0007669"/>
    <property type="project" value="TreeGrafter"/>
</dbReference>
<keyword evidence="1" id="KW-0067">ATP-binding</keyword>
<evidence type="ECO:0000259" key="2">
    <source>
        <dbReference type="PROSITE" id="PS50975"/>
    </source>
</evidence>
<organism evidence="3 4">
    <name type="scientific">Roseiflexus castenholzii (strain DSM 13941 / HLO8)</name>
    <dbReference type="NCBI Taxonomy" id="383372"/>
    <lineage>
        <taxon>Bacteria</taxon>
        <taxon>Bacillati</taxon>
        <taxon>Chloroflexota</taxon>
        <taxon>Chloroflexia</taxon>
        <taxon>Chloroflexales</taxon>
        <taxon>Roseiflexineae</taxon>
        <taxon>Roseiflexaceae</taxon>
        <taxon>Roseiflexus</taxon>
    </lineage>
</organism>
<dbReference type="GO" id="GO:0005737">
    <property type="term" value="C:cytoplasm"/>
    <property type="evidence" value="ECO:0007669"/>
    <property type="project" value="TreeGrafter"/>
</dbReference>
<dbReference type="PANTHER" id="PTHR21621:SF0">
    <property type="entry name" value="BETA-CITRYLGLUTAMATE SYNTHASE B-RELATED"/>
    <property type="match status" value="1"/>
</dbReference>
<dbReference type="HOGENOM" id="CLU_048863_0_0_0"/>
<accession>A7NK72</accession>
<evidence type="ECO:0000313" key="4">
    <source>
        <dbReference type="Proteomes" id="UP000000263"/>
    </source>
</evidence>
<proteinExistence type="predicted"/>
<keyword evidence="1" id="KW-0547">Nucleotide-binding</keyword>
<feature type="domain" description="ATP-grasp" evidence="2">
    <location>
        <begin position="92"/>
        <end position="292"/>
    </location>
</feature>
<dbReference type="KEGG" id="rca:Rcas_1800"/>
<dbReference type="PANTHER" id="PTHR21621">
    <property type="entry name" value="RIBOSOMAL PROTEIN S6 MODIFICATION PROTEIN"/>
    <property type="match status" value="1"/>
</dbReference>
<dbReference type="SUPFAM" id="SSF56059">
    <property type="entry name" value="Glutathione synthetase ATP-binding domain-like"/>
    <property type="match status" value="1"/>
</dbReference>
<reference evidence="3 4" key="1">
    <citation type="submission" date="2007-08" db="EMBL/GenBank/DDBJ databases">
        <title>Complete sequence of Roseiflexus castenholzii DSM 13941.</title>
        <authorList>
            <consortium name="US DOE Joint Genome Institute"/>
            <person name="Copeland A."/>
            <person name="Lucas S."/>
            <person name="Lapidus A."/>
            <person name="Barry K."/>
            <person name="Glavina del Rio T."/>
            <person name="Dalin E."/>
            <person name="Tice H."/>
            <person name="Pitluck S."/>
            <person name="Thompson L.S."/>
            <person name="Brettin T."/>
            <person name="Bruce D."/>
            <person name="Detter J.C."/>
            <person name="Han C."/>
            <person name="Tapia R."/>
            <person name="Schmutz J."/>
            <person name="Larimer F."/>
            <person name="Land M."/>
            <person name="Hauser L."/>
            <person name="Kyrpides N."/>
            <person name="Mikhailova N."/>
            <person name="Bryant D.A."/>
            <person name="Hanada S."/>
            <person name="Tsukatani Y."/>
            <person name="Richardson P."/>
        </authorList>
    </citation>
    <scope>NUCLEOTIDE SEQUENCE [LARGE SCALE GENOMIC DNA]</scope>
    <source>
        <strain evidence="4">DSM 13941 / HLO8</strain>
    </source>
</reference>
<dbReference type="GO" id="GO:0005524">
    <property type="term" value="F:ATP binding"/>
    <property type="evidence" value="ECO:0007669"/>
    <property type="project" value="UniProtKB-UniRule"/>
</dbReference>
<dbReference type="OrthoDB" id="24041at2"/>
<keyword evidence="4" id="KW-1185">Reference proteome</keyword>
<name>A7NK72_ROSCS</name>
<dbReference type="Proteomes" id="UP000000263">
    <property type="component" value="Chromosome"/>
</dbReference>
<gene>
    <name evidence="3" type="ordered locus">Rcas_1800</name>
</gene>
<dbReference type="RefSeq" id="WP_012120317.1">
    <property type="nucleotide sequence ID" value="NC_009767.1"/>
</dbReference>
<evidence type="ECO:0000256" key="1">
    <source>
        <dbReference type="PROSITE-ProRule" id="PRU00409"/>
    </source>
</evidence>
<dbReference type="InterPro" id="IPR011761">
    <property type="entry name" value="ATP-grasp"/>
</dbReference>
<protein>
    <recommendedName>
        <fullName evidence="2">ATP-grasp domain-containing protein</fullName>
    </recommendedName>
</protein>
<dbReference type="AlphaFoldDB" id="A7NK72"/>
<dbReference type="eggNOG" id="COG0189">
    <property type="taxonomic scope" value="Bacteria"/>
</dbReference>
<dbReference type="EMBL" id="CP000804">
    <property type="protein sequence ID" value="ABU57892.1"/>
    <property type="molecule type" value="Genomic_DNA"/>
</dbReference>
<dbReference type="STRING" id="383372.Rcas_1800"/>
<evidence type="ECO:0000313" key="3">
    <source>
        <dbReference type="EMBL" id="ABU57892.1"/>
    </source>
</evidence>
<dbReference type="GO" id="GO:0009432">
    <property type="term" value="P:SOS response"/>
    <property type="evidence" value="ECO:0007669"/>
    <property type="project" value="TreeGrafter"/>
</dbReference>